<feature type="region of interest" description="Disordered" evidence="1">
    <location>
        <begin position="1"/>
        <end position="21"/>
    </location>
</feature>
<dbReference type="RefSeq" id="WP_055612058.1">
    <property type="nucleotide sequence ID" value="NZ_CP108011.1"/>
</dbReference>
<dbReference type="NCBIfam" id="NF038083">
    <property type="entry name" value="CU044_5270_fam"/>
    <property type="match status" value="1"/>
</dbReference>
<evidence type="ECO:0000313" key="3">
    <source>
        <dbReference type="Proteomes" id="UP001340816"/>
    </source>
</evidence>
<gene>
    <name evidence="2" type="ORF">OHB35_36965</name>
</gene>
<accession>A0ABZ1HJW2</accession>
<reference evidence="2 3" key="1">
    <citation type="submission" date="2022-10" db="EMBL/GenBank/DDBJ databases">
        <title>The complete genomes of actinobacterial strains from the NBC collection.</title>
        <authorList>
            <person name="Joergensen T.S."/>
            <person name="Alvarez Arevalo M."/>
            <person name="Sterndorff E.B."/>
            <person name="Faurdal D."/>
            <person name="Vuksanovic O."/>
            <person name="Mourched A.-S."/>
            <person name="Charusanti P."/>
            <person name="Shaw S."/>
            <person name="Blin K."/>
            <person name="Weber T."/>
        </authorList>
    </citation>
    <scope>NUCLEOTIDE SEQUENCE [LARGE SCALE GENOMIC DNA]</scope>
    <source>
        <strain evidence="2 3">NBC 01752</strain>
    </source>
</reference>
<evidence type="ECO:0000256" key="1">
    <source>
        <dbReference type="SAM" id="MobiDB-lite"/>
    </source>
</evidence>
<dbReference type="EMBL" id="CP109135">
    <property type="protein sequence ID" value="WSD18369.1"/>
    <property type="molecule type" value="Genomic_DNA"/>
</dbReference>
<organism evidence="2 3">
    <name type="scientific">Streptomyces phaeochromogenes</name>
    <dbReference type="NCBI Taxonomy" id="1923"/>
    <lineage>
        <taxon>Bacteria</taxon>
        <taxon>Bacillati</taxon>
        <taxon>Actinomycetota</taxon>
        <taxon>Actinomycetes</taxon>
        <taxon>Kitasatosporales</taxon>
        <taxon>Streptomycetaceae</taxon>
        <taxon>Streptomyces</taxon>
        <taxon>Streptomyces phaeochromogenes group</taxon>
    </lineage>
</organism>
<keyword evidence="3" id="KW-1185">Reference proteome</keyword>
<dbReference type="Proteomes" id="UP001340816">
    <property type="component" value="Chromosome"/>
</dbReference>
<protein>
    <submittedName>
        <fullName evidence="2">CU044_5270 family protein</fullName>
    </submittedName>
</protein>
<sequence length="323" mass="35669">MRELDELSGWDAGAPPLDDATRQRARTRLLTAMRDPAPAVRRRRPALRIALTGAVTAAVAATVLVAVRDDGGTGHTATPPNDSSPALRNVSARTVLYGAAAYQRKHEEPVAPRDDQFIYTKEIVKETNLKSGTTKTYVDENWRSVDDSQRSWVMEVGKGWWADPPKANESIWPTQDWTRLEKLPTEPDKLLKAMRNPFDKTPNYSKPVTEDEWQMVGFSLAGLLYRVPVMPEGLRAAAYEALSRVPGVKVTPGLTDAKGRAGIGISLSGPGTIGSTFIFDPESYEFLGFRDSRTSGDGTDMKSYTQLTYLDGWAVTDRARQRP</sequence>
<proteinExistence type="predicted"/>
<evidence type="ECO:0000313" key="2">
    <source>
        <dbReference type="EMBL" id="WSD18369.1"/>
    </source>
</evidence>
<name>A0ABZ1HJW2_STRPH</name>
<dbReference type="InterPro" id="IPR047789">
    <property type="entry name" value="CU044_5270-like"/>
</dbReference>